<dbReference type="InterPro" id="IPR014710">
    <property type="entry name" value="RmlC-like_jellyroll"/>
</dbReference>
<dbReference type="PANTHER" id="PTHR12461">
    <property type="entry name" value="HYPOXIA-INDUCIBLE FACTOR 1 ALPHA INHIBITOR-RELATED"/>
    <property type="match status" value="1"/>
</dbReference>
<evidence type="ECO:0000313" key="2">
    <source>
        <dbReference type="EMBL" id="WOB41928.1"/>
    </source>
</evidence>
<protein>
    <submittedName>
        <fullName evidence="2">Cupin-like domain-containing protein</fullName>
    </submittedName>
</protein>
<organism evidence="2">
    <name type="scientific">Thermoleptolyngbya oregonensis NK1-22</name>
    <dbReference type="NCBI Taxonomy" id="2547457"/>
    <lineage>
        <taxon>Bacteria</taxon>
        <taxon>Bacillati</taxon>
        <taxon>Cyanobacteriota</taxon>
        <taxon>Cyanophyceae</taxon>
        <taxon>Oculatellales</taxon>
        <taxon>Oculatellaceae</taxon>
        <taxon>Thermoleptolyngbya</taxon>
    </lineage>
</organism>
<gene>
    <name evidence="2" type="ORF">HNI00_01110</name>
</gene>
<dbReference type="InterPro" id="IPR041667">
    <property type="entry name" value="Cupin_8"/>
</dbReference>
<sequence>MIQPNSFPDNPLDPQDFNLQTFAKPVPRIDAQNLTQRLFRQQHLVPGKPVVVTGLLDGLNWNLDFLLKHLGNLTFPVRHYGRDRYQRDKRTWETIGSGVPTYSINFARYVRMLRSGEAREKDAYLGRCSLKDTPLEDATQIHQAEARLGLRLPATAINLWVGPGGRTSALHYDPMDGTLMQLQGEKQVVLFPPSQLYNLYPFPLLNYLRYGMKRRALYSQVYPDRPDFEAFPRYREALNHCQMTVVKVGETLFIPAGWWHEVSSLGTDAVCSVNRFWNVLPLSRALTNWSKWRVHLGFVMAMPHLLGNLAGAIASTDREQAFRKIMQRM</sequence>
<feature type="domain" description="JmjC" evidence="1">
    <location>
        <begin position="130"/>
        <end position="291"/>
    </location>
</feature>
<accession>A0AA96Y4V9</accession>
<dbReference type="EMBL" id="CP053540">
    <property type="protein sequence ID" value="WOB41928.1"/>
    <property type="molecule type" value="Genomic_DNA"/>
</dbReference>
<dbReference type="RefSeq" id="WP_316789933.1">
    <property type="nucleotide sequence ID" value="NZ_CP053540.1"/>
</dbReference>
<dbReference type="SMART" id="SM00558">
    <property type="entry name" value="JmjC"/>
    <property type="match status" value="1"/>
</dbReference>
<dbReference type="SUPFAM" id="SSF51197">
    <property type="entry name" value="Clavaminate synthase-like"/>
    <property type="match status" value="1"/>
</dbReference>
<dbReference type="PROSITE" id="PS51184">
    <property type="entry name" value="JMJC"/>
    <property type="match status" value="1"/>
</dbReference>
<name>A0AA96Y4V9_9CYAN</name>
<dbReference type="AlphaFoldDB" id="A0AA96Y4V9"/>
<dbReference type="PANTHER" id="PTHR12461:SF105">
    <property type="entry name" value="HYPOXIA-INDUCIBLE FACTOR 1-ALPHA INHIBITOR"/>
    <property type="match status" value="1"/>
</dbReference>
<reference evidence="2" key="1">
    <citation type="submission" date="2020-05" db="EMBL/GenBank/DDBJ databases">
        <authorList>
            <person name="Zhu T."/>
            <person name="Keshari N."/>
            <person name="Lu X."/>
        </authorList>
    </citation>
    <scope>NUCLEOTIDE SEQUENCE</scope>
    <source>
        <strain evidence="2">NK1-22</strain>
    </source>
</reference>
<evidence type="ECO:0000259" key="1">
    <source>
        <dbReference type="PROSITE" id="PS51184"/>
    </source>
</evidence>
<dbReference type="Pfam" id="PF13621">
    <property type="entry name" value="Cupin_8"/>
    <property type="match status" value="1"/>
</dbReference>
<proteinExistence type="predicted"/>
<dbReference type="InterPro" id="IPR003347">
    <property type="entry name" value="JmjC_dom"/>
</dbReference>
<dbReference type="KEGG" id="tog:HNI00_01110"/>
<dbReference type="Gene3D" id="2.60.120.10">
    <property type="entry name" value="Jelly Rolls"/>
    <property type="match status" value="1"/>
</dbReference>